<name>A0A8J5MQZ0_HOMAM</name>
<dbReference type="Proteomes" id="UP000747542">
    <property type="component" value="Unassembled WGS sequence"/>
</dbReference>
<protein>
    <submittedName>
        <fullName evidence="2">Peptidyl-prolyl cis-trans isomerase CYPA-like 2</fullName>
    </submittedName>
</protein>
<keyword evidence="3" id="KW-1185">Reference proteome</keyword>
<feature type="region of interest" description="Disordered" evidence="1">
    <location>
        <begin position="225"/>
        <end position="271"/>
    </location>
</feature>
<proteinExistence type="predicted"/>
<dbReference type="EMBL" id="JAHLQT010031306">
    <property type="protein sequence ID" value="KAG7160610.1"/>
    <property type="molecule type" value="Genomic_DNA"/>
</dbReference>
<evidence type="ECO:0000313" key="3">
    <source>
        <dbReference type="Proteomes" id="UP000747542"/>
    </source>
</evidence>
<keyword evidence="2" id="KW-0413">Isomerase</keyword>
<organism evidence="2 3">
    <name type="scientific">Homarus americanus</name>
    <name type="common">American lobster</name>
    <dbReference type="NCBI Taxonomy" id="6706"/>
    <lineage>
        <taxon>Eukaryota</taxon>
        <taxon>Metazoa</taxon>
        <taxon>Ecdysozoa</taxon>
        <taxon>Arthropoda</taxon>
        <taxon>Crustacea</taxon>
        <taxon>Multicrustacea</taxon>
        <taxon>Malacostraca</taxon>
        <taxon>Eumalacostraca</taxon>
        <taxon>Eucarida</taxon>
        <taxon>Decapoda</taxon>
        <taxon>Pleocyemata</taxon>
        <taxon>Astacidea</taxon>
        <taxon>Nephropoidea</taxon>
        <taxon>Nephropidae</taxon>
        <taxon>Homarus</taxon>
    </lineage>
</organism>
<comment type="caution">
    <text evidence="2">The sequence shown here is derived from an EMBL/GenBank/DDBJ whole genome shotgun (WGS) entry which is preliminary data.</text>
</comment>
<gene>
    <name evidence="2" type="primary">CYPA-L2</name>
    <name evidence="2" type="ORF">Hamer_G001902</name>
</gene>
<sequence length="300" mass="34623">MLSNFMTDIIVQVGLGRSPQPSPNLQRRFPTLRSIPDAATSSEQFFVDFSCQDQPQGRIVLEGTSNMGLEFMALLTGKRGYGYKGSRVFACCQNDWCMMGDLLYDAPQVLITTPHHDWDPLEEDDDDDDDNDEECRFLRSDQRCLSVIRCLPQQELKQGDVRGTVVAVASDLHLDPDRYTWSWTLGPQFKICLSDSFIRVVQEASKHEIKGSENDQQQQQELYFDDPLDPSNVDKCQQQQRPRSNGFLRPHPRQVKQLSHRLSKARDAEGDADRLWREESQKLVRMVVVVIVMRMRVRNW</sequence>
<feature type="compositionally biased region" description="Polar residues" evidence="1">
    <location>
        <begin position="234"/>
        <end position="243"/>
    </location>
</feature>
<evidence type="ECO:0000256" key="1">
    <source>
        <dbReference type="SAM" id="MobiDB-lite"/>
    </source>
</evidence>
<dbReference type="GO" id="GO:0016853">
    <property type="term" value="F:isomerase activity"/>
    <property type="evidence" value="ECO:0007669"/>
    <property type="project" value="UniProtKB-KW"/>
</dbReference>
<evidence type="ECO:0000313" key="2">
    <source>
        <dbReference type="EMBL" id="KAG7160610.1"/>
    </source>
</evidence>
<feature type="compositionally biased region" description="Basic residues" evidence="1">
    <location>
        <begin position="250"/>
        <end position="263"/>
    </location>
</feature>
<dbReference type="AlphaFoldDB" id="A0A8J5MQZ0"/>
<reference evidence="2" key="1">
    <citation type="journal article" date="2021" name="Sci. Adv.">
        <title>The American lobster genome reveals insights on longevity, neural, and immune adaptations.</title>
        <authorList>
            <person name="Polinski J.M."/>
            <person name="Zimin A.V."/>
            <person name="Clark K.F."/>
            <person name="Kohn A.B."/>
            <person name="Sadowski N."/>
            <person name="Timp W."/>
            <person name="Ptitsyn A."/>
            <person name="Khanna P."/>
            <person name="Romanova D.Y."/>
            <person name="Williams P."/>
            <person name="Greenwood S.J."/>
            <person name="Moroz L.L."/>
            <person name="Walt D.R."/>
            <person name="Bodnar A.G."/>
        </authorList>
    </citation>
    <scope>NUCLEOTIDE SEQUENCE</scope>
    <source>
        <strain evidence="2">GMGI-L3</strain>
    </source>
</reference>
<accession>A0A8J5MQZ0</accession>